<dbReference type="Gene3D" id="2.60.120.620">
    <property type="entry name" value="q2cbj1_9rhob like domain"/>
    <property type="match status" value="1"/>
</dbReference>
<proteinExistence type="predicted"/>
<dbReference type="SUPFAM" id="SSF51197">
    <property type="entry name" value="Clavaminate synthase-like"/>
    <property type="match status" value="1"/>
</dbReference>
<keyword evidence="1" id="KW-0479">Metal-binding</keyword>
<reference evidence="3 4" key="1">
    <citation type="submission" date="2021-12" db="EMBL/GenBank/DDBJ databases">
        <title>Discovery of the Pendulisporaceae a myxobacterial family with distinct sporulation behavior and unique specialized metabolism.</title>
        <authorList>
            <person name="Garcia R."/>
            <person name="Popoff A."/>
            <person name="Bader C.D."/>
            <person name="Loehr J."/>
            <person name="Walesch S."/>
            <person name="Walt C."/>
            <person name="Boldt J."/>
            <person name="Bunk B."/>
            <person name="Haeckl F.J.F.P.J."/>
            <person name="Gunesch A.P."/>
            <person name="Birkelbach J."/>
            <person name="Nuebel U."/>
            <person name="Pietschmann T."/>
            <person name="Bach T."/>
            <person name="Mueller R."/>
        </authorList>
    </citation>
    <scope>NUCLEOTIDE SEQUENCE [LARGE SCALE GENOMIC DNA]</scope>
    <source>
        <strain evidence="3 4">MSr12523</strain>
    </source>
</reference>
<keyword evidence="4" id="KW-1185">Reference proteome</keyword>
<accession>A0ABZ2KB11</accession>
<dbReference type="PANTHER" id="PTHR20883:SF15">
    <property type="entry name" value="PHYTANOYL-COA DIOXYGENASE DOMAIN-CONTAINING PROTEIN 1"/>
    <property type="match status" value="1"/>
</dbReference>
<dbReference type="Pfam" id="PF05721">
    <property type="entry name" value="PhyH"/>
    <property type="match status" value="1"/>
</dbReference>
<dbReference type="Proteomes" id="UP001379533">
    <property type="component" value="Chromosome"/>
</dbReference>
<dbReference type="InterPro" id="IPR008775">
    <property type="entry name" value="Phytyl_CoA_dOase-like"/>
</dbReference>
<organism evidence="3 4">
    <name type="scientific">Pendulispora brunnea</name>
    <dbReference type="NCBI Taxonomy" id="2905690"/>
    <lineage>
        <taxon>Bacteria</taxon>
        <taxon>Pseudomonadati</taxon>
        <taxon>Myxococcota</taxon>
        <taxon>Myxococcia</taxon>
        <taxon>Myxococcales</taxon>
        <taxon>Sorangiineae</taxon>
        <taxon>Pendulisporaceae</taxon>
        <taxon>Pendulispora</taxon>
    </lineage>
</organism>
<protein>
    <submittedName>
        <fullName evidence="3">Phytanoyl-CoA dioxygenase family protein</fullName>
    </submittedName>
</protein>
<dbReference type="EMBL" id="CP089982">
    <property type="protein sequence ID" value="WXA95878.1"/>
    <property type="molecule type" value="Genomic_DNA"/>
</dbReference>
<dbReference type="RefSeq" id="WP_394846488.1">
    <property type="nucleotide sequence ID" value="NZ_CP089982.1"/>
</dbReference>
<name>A0ABZ2KB11_9BACT</name>
<sequence>MDDDVGRLERDGYVILEGVLNERERAELQKALAPFERERPRGRNPFEGEFSTRVYSLAGKGEVFLALAEHPRIAALLDALLAPNWLLSTLQSIRLHPGETRQGWHTDDSFYMPQRPRAMRFGVSTIWALEDFTAENGATEVVPGSHLWGFEHPDDRAHTVVPAIMPAGSVLVFDAGLWHRGGANRSRGTRLCISPQYCQPWLRPQESQLLIASAEIVRRASPRLQSMLGYSIHPPFIGHVDGMHPLRTADPSYRHHKTNAAAVANAVLPASTR</sequence>
<dbReference type="PANTHER" id="PTHR20883">
    <property type="entry name" value="PHYTANOYL-COA DIOXYGENASE DOMAIN CONTAINING 1"/>
    <property type="match status" value="1"/>
</dbReference>
<evidence type="ECO:0000313" key="4">
    <source>
        <dbReference type="Proteomes" id="UP001379533"/>
    </source>
</evidence>
<evidence type="ECO:0000256" key="1">
    <source>
        <dbReference type="ARBA" id="ARBA00022723"/>
    </source>
</evidence>
<gene>
    <name evidence="3" type="ORF">LZC95_03360</name>
</gene>
<evidence type="ECO:0000256" key="2">
    <source>
        <dbReference type="ARBA" id="ARBA00023004"/>
    </source>
</evidence>
<evidence type="ECO:0000313" key="3">
    <source>
        <dbReference type="EMBL" id="WXA95878.1"/>
    </source>
</evidence>
<dbReference type="GO" id="GO:0051213">
    <property type="term" value="F:dioxygenase activity"/>
    <property type="evidence" value="ECO:0007669"/>
    <property type="project" value="UniProtKB-KW"/>
</dbReference>
<keyword evidence="3" id="KW-0223">Dioxygenase</keyword>
<keyword evidence="2" id="KW-0408">Iron</keyword>
<keyword evidence="3" id="KW-0560">Oxidoreductase</keyword>